<dbReference type="InterPro" id="IPR002908">
    <property type="entry name" value="Frataxin/CyaY"/>
</dbReference>
<reference evidence="4" key="1">
    <citation type="submission" date="2022-08" db="EMBL/GenBank/DDBJ databases">
        <title>Novel sulfate-reducing endosymbionts in the free-living metamonad Anaeramoeba.</title>
        <authorList>
            <person name="Jerlstrom-Hultqvist J."/>
            <person name="Cepicka I."/>
            <person name="Gallot-Lavallee L."/>
            <person name="Salas-Leiva D."/>
            <person name="Curtis B.A."/>
            <person name="Zahonova K."/>
            <person name="Pipaliya S."/>
            <person name="Dacks J."/>
            <person name="Roger A.J."/>
        </authorList>
    </citation>
    <scope>NUCLEOTIDE SEQUENCE</scope>
    <source>
        <strain evidence="4">Schooner1</strain>
    </source>
</reference>
<name>A0ABQ8XJV6_9EUKA</name>
<dbReference type="Pfam" id="PF01491">
    <property type="entry name" value="Frataxin_Cyay"/>
    <property type="match status" value="1"/>
</dbReference>
<keyword evidence="3" id="KW-0408">Iron</keyword>
<protein>
    <submittedName>
        <fullName evidence="4">Frataxin</fullName>
    </submittedName>
</protein>
<keyword evidence="2" id="KW-0406">Ion transport</keyword>
<accession>A0ABQ8XJV6</accession>
<keyword evidence="5" id="KW-1185">Reference proteome</keyword>
<evidence type="ECO:0000313" key="4">
    <source>
        <dbReference type="EMBL" id="KAJ6232590.1"/>
    </source>
</evidence>
<dbReference type="SMART" id="SM01219">
    <property type="entry name" value="Frataxin_Cyay"/>
    <property type="match status" value="1"/>
</dbReference>
<sequence>MLQLQSLVKSSLTTKLQQSCVLSSLNKSYKNIFRQSSHQIQTQDYFKLSSTLLSRSFISQPKKSIINFDFVANQKLEEIEDYFQLYEDDLMDLDSNYETSLEQGVLNIKLGEPGQYVINKHSGTKQIWFASTISGPMKFSLDMADSKWKNKKGEAIMDVIERELKQILQKNTK</sequence>
<dbReference type="PROSITE" id="PS50810">
    <property type="entry name" value="FRATAXIN_2"/>
    <property type="match status" value="1"/>
</dbReference>
<evidence type="ECO:0000256" key="1">
    <source>
        <dbReference type="ARBA" id="ARBA00008183"/>
    </source>
</evidence>
<dbReference type="Gene3D" id="3.30.920.10">
    <property type="entry name" value="Frataxin/CyaY"/>
    <property type="match status" value="1"/>
</dbReference>
<dbReference type="Proteomes" id="UP001150062">
    <property type="component" value="Unassembled WGS sequence"/>
</dbReference>
<evidence type="ECO:0000256" key="2">
    <source>
        <dbReference type="ARBA" id="ARBA00022496"/>
    </source>
</evidence>
<proteinExistence type="inferred from homology"/>
<dbReference type="InterPro" id="IPR036524">
    <property type="entry name" value="Frataxin/CyaY_sf"/>
</dbReference>
<evidence type="ECO:0000256" key="3">
    <source>
        <dbReference type="ARBA" id="ARBA00023004"/>
    </source>
</evidence>
<dbReference type="SUPFAM" id="SSF55387">
    <property type="entry name" value="Frataxin/Nqo15-like"/>
    <property type="match status" value="1"/>
</dbReference>
<comment type="similarity">
    <text evidence="1">Belongs to the frataxin family.</text>
</comment>
<comment type="caution">
    <text evidence="4">The sequence shown here is derived from an EMBL/GenBank/DDBJ whole genome shotgun (WGS) entry which is preliminary data.</text>
</comment>
<dbReference type="NCBIfam" id="TIGR03421">
    <property type="entry name" value="FeS_CyaY"/>
    <property type="match status" value="1"/>
</dbReference>
<keyword evidence="2" id="KW-0410">Iron transport</keyword>
<keyword evidence="2" id="KW-0813">Transport</keyword>
<organism evidence="4 5">
    <name type="scientific">Anaeramoeba flamelloides</name>
    <dbReference type="NCBI Taxonomy" id="1746091"/>
    <lineage>
        <taxon>Eukaryota</taxon>
        <taxon>Metamonada</taxon>
        <taxon>Anaeramoebidae</taxon>
        <taxon>Anaeramoeba</taxon>
    </lineage>
</organism>
<dbReference type="EMBL" id="JAOAOG010000291">
    <property type="protein sequence ID" value="KAJ6232590.1"/>
    <property type="molecule type" value="Genomic_DNA"/>
</dbReference>
<dbReference type="PANTHER" id="PTHR16821:SF2">
    <property type="entry name" value="FRATAXIN, MITOCHONDRIAL"/>
    <property type="match status" value="1"/>
</dbReference>
<evidence type="ECO:0000313" key="5">
    <source>
        <dbReference type="Proteomes" id="UP001150062"/>
    </source>
</evidence>
<gene>
    <name evidence="4" type="ORF">M0813_04807</name>
</gene>
<dbReference type="PANTHER" id="PTHR16821">
    <property type="entry name" value="FRATAXIN"/>
    <property type="match status" value="1"/>
</dbReference>